<dbReference type="PANTHER" id="PTHR16026">
    <property type="entry name" value="CARTILAGE ACIDIC PROTEIN 1"/>
    <property type="match status" value="1"/>
</dbReference>
<evidence type="ECO:0000313" key="3">
    <source>
        <dbReference type="EMBL" id="ACB76481.1"/>
    </source>
</evidence>
<dbReference type="Gene3D" id="2.130.10.130">
    <property type="entry name" value="Integrin alpha, N-terminal"/>
    <property type="match status" value="4"/>
</dbReference>
<dbReference type="OrthoDB" id="175386at2"/>
<dbReference type="STRING" id="452637.Oter_3201"/>
<evidence type="ECO:0000256" key="1">
    <source>
        <dbReference type="ARBA" id="ARBA00022729"/>
    </source>
</evidence>
<keyword evidence="4" id="KW-1185">Reference proteome</keyword>
<dbReference type="InterPro" id="IPR013517">
    <property type="entry name" value="FG-GAP"/>
</dbReference>
<feature type="domain" description="ASPIC/UnbV" evidence="2">
    <location>
        <begin position="1153"/>
        <end position="1210"/>
    </location>
</feature>
<dbReference type="InterPro" id="IPR028994">
    <property type="entry name" value="Integrin_alpha_N"/>
</dbReference>
<dbReference type="SUPFAM" id="SSF69318">
    <property type="entry name" value="Integrin alpha N-terminal domain"/>
    <property type="match status" value="2"/>
</dbReference>
<dbReference type="Pfam" id="PF07593">
    <property type="entry name" value="UnbV_ASPIC"/>
    <property type="match status" value="2"/>
</dbReference>
<organism evidence="3 4">
    <name type="scientific">Opitutus terrae (strain DSM 11246 / JCM 15787 / PB90-1)</name>
    <dbReference type="NCBI Taxonomy" id="452637"/>
    <lineage>
        <taxon>Bacteria</taxon>
        <taxon>Pseudomonadati</taxon>
        <taxon>Verrucomicrobiota</taxon>
        <taxon>Opitutia</taxon>
        <taxon>Opitutales</taxon>
        <taxon>Opitutaceae</taxon>
        <taxon>Opitutus</taxon>
    </lineage>
</organism>
<feature type="domain" description="ASPIC/UnbV" evidence="2">
    <location>
        <begin position="553"/>
        <end position="619"/>
    </location>
</feature>
<name>B1ZN29_OPITP</name>
<dbReference type="AlphaFoldDB" id="B1ZN29"/>
<dbReference type="HOGENOM" id="CLU_281416_0_0_0"/>
<dbReference type="InterPro" id="IPR011519">
    <property type="entry name" value="UnbV_ASPIC"/>
</dbReference>
<dbReference type="Pfam" id="PF13517">
    <property type="entry name" value="FG-GAP_3"/>
    <property type="match status" value="4"/>
</dbReference>
<dbReference type="EMBL" id="CP001032">
    <property type="protein sequence ID" value="ACB76481.1"/>
    <property type="molecule type" value="Genomic_DNA"/>
</dbReference>
<accession>B1ZN29</accession>
<evidence type="ECO:0000259" key="2">
    <source>
        <dbReference type="Pfam" id="PF07593"/>
    </source>
</evidence>
<sequence>MATRYSDHTSFGPIAKTWVRSVVIGIWLGAGVLASAQPDRNGMAESPLAPRSGPRGATMFTALSPEQTGVVSENRYDDPKMWGEHYQELALGAMGTGVAIGDYDNDGRPDLFAVSKTGTCRLFRNLGNWQFQDVTDQAGFVGATQASDTGGRWVNGAGGQDGSATADREAWRQGAVFADVNNDGRLDLYICRFSAPNLLFINRGDGTFREEGAARGLAVADACGVGAFCDYDRDGWLDVYLTTNMLDVVEHPNGRRGYLFRNNGNGTFANVTEKAGIYGDMLAHSATWWDYDGDCWPDLYVANDFAGTDRLYRNNRDGTFTDIIKQVVPYMPYSAMGADLGDINNDGRLDFFVADMAATTHEKDHRGMAYSRSLASTAPEIGQADVPQYSRNMLYLSTGSERCLEVAQLVGVGATDWTWSPRFEDLDNDGRIDLHVTNGMIREFQNADLRDRIIVAERLADRTRIMRSSPKLMEENLAYRNVGDLQFAEVGAEWGLNQRGVTFGSAFGDLDGDGDLDLVCANFETGLALLRNDSDSGHRVIVALRGSSSNRFGLGATVRLHTARGVQVRTLLVSRGYLSSSEPILHFGLGDDVVIERLTIDWPSGHSQSFTELPADRRFTFTEPTSPVAPALPARPPETLFRDVSKACDFTILAREDVRQEANPQPLLPVMMRNRGPALAMADLDGDGADDVVVGGTSADSPRVLLKKNGRFSPVASPSLVNRTVAEDGPILLFDADGDGASDLLVTRSGTILPYNDAEYQPELYLGDGHGQFRSAADALPKLPISVGAVAAADFDRSGALSLFVGGRVRPGQYPVAPRSALLKNHGGRFEDVTDTLAVGLRDVGMVSSALWSDVDGDGWLDLLLALEWGPVKYFHNEQGQRFVDQSDAAGFTAAGTGWWTSLASADFNHDGQLDYVVGNVGLNTQYRASPEYPALLYSGRFSPGRPQLVEAYYENGRLYPWRTLKELGSVIPSVLQRYPKNDLYARATLPEILGADKLASARRFAATELRSGVFLSGPDGRFRFGPLPRIAQVAPLQGIVAGDFDGDGHADIYAVQNSYAPSPGVGRFAGGLSQLLRGDGRGSFTPVPVVDTGLMVPGDAKALVVTDLDGDGWPDFLITRNRSSTLAWRNGGTPGHHSFAVRLRGPAVNRSAIGARVTLELADGARQTTEMAAGGGYYSQSAPGVFFGYSGTNLPSRIFILWPDGVSSTHVISSAPGAALQFDHP</sequence>
<reference evidence="3 4" key="1">
    <citation type="journal article" date="2011" name="J. Bacteriol.">
        <title>Genome sequence of the verrucomicrobium Opitutus terrae PB90-1, an abundant inhabitant of rice paddy soil ecosystems.</title>
        <authorList>
            <person name="van Passel M.W."/>
            <person name="Kant R."/>
            <person name="Palva A."/>
            <person name="Copeland A."/>
            <person name="Lucas S."/>
            <person name="Lapidus A."/>
            <person name="Glavina del Rio T."/>
            <person name="Pitluck S."/>
            <person name="Goltsman E."/>
            <person name="Clum A."/>
            <person name="Sun H."/>
            <person name="Schmutz J."/>
            <person name="Larimer F.W."/>
            <person name="Land M.L."/>
            <person name="Hauser L."/>
            <person name="Kyrpides N."/>
            <person name="Mikhailova N."/>
            <person name="Richardson P.P."/>
            <person name="Janssen P.H."/>
            <person name="de Vos W.M."/>
            <person name="Smidt H."/>
        </authorList>
    </citation>
    <scope>NUCLEOTIDE SEQUENCE [LARGE SCALE GENOMIC DNA]</scope>
    <source>
        <strain evidence="4">DSM 11246 / JCM 15787 / PB90-1</strain>
    </source>
</reference>
<dbReference type="RefSeq" id="WP_012376010.1">
    <property type="nucleotide sequence ID" value="NC_010571.1"/>
</dbReference>
<dbReference type="InterPro" id="IPR027039">
    <property type="entry name" value="Crtac1"/>
</dbReference>
<evidence type="ECO:0000313" key="4">
    <source>
        <dbReference type="Proteomes" id="UP000007013"/>
    </source>
</evidence>
<keyword evidence="1" id="KW-0732">Signal</keyword>
<gene>
    <name evidence="3" type="ordered locus">Oter_3201</name>
</gene>
<proteinExistence type="predicted"/>
<dbReference type="Proteomes" id="UP000007013">
    <property type="component" value="Chromosome"/>
</dbReference>
<protein>
    <submittedName>
        <fullName evidence="3">ASPIC/UnbV domain protein</fullName>
    </submittedName>
</protein>
<dbReference type="eggNOG" id="COG4888">
    <property type="taxonomic scope" value="Bacteria"/>
</dbReference>
<dbReference type="KEGG" id="ote:Oter_3201"/>
<dbReference type="PANTHER" id="PTHR16026:SF0">
    <property type="entry name" value="CARTILAGE ACIDIC PROTEIN 1"/>
    <property type="match status" value="1"/>
</dbReference>